<protein>
    <submittedName>
        <fullName evidence="1">Uncharacterized protein</fullName>
    </submittedName>
</protein>
<organism evidence="1 2">
    <name type="scientific">Pseudomonas asplenii</name>
    <dbReference type="NCBI Taxonomy" id="53407"/>
    <lineage>
        <taxon>Bacteria</taxon>
        <taxon>Pseudomonadati</taxon>
        <taxon>Pseudomonadota</taxon>
        <taxon>Gammaproteobacteria</taxon>
        <taxon>Pseudomonadales</taxon>
        <taxon>Pseudomonadaceae</taxon>
        <taxon>Pseudomonas</taxon>
    </lineage>
</organism>
<dbReference type="AlphaFoldDB" id="A0A1H6P7B6"/>
<gene>
    <name evidence="1" type="ORF">SAMN05216581_5226</name>
</gene>
<reference evidence="1 2" key="1">
    <citation type="submission" date="2016-10" db="EMBL/GenBank/DDBJ databases">
        <authorList>
            <person name="de Groot N.N."/>
        </authorList>
    </citation>
    <scope>NUCLEOTIDE SEQUENCE [LARGE SCALE GENOMIC DNA]</scope>
    <source>
        <strain evidence="1 2">LMG 2158</strain>
    </source>
</reference>
<evidence type="ECO:0000313" key="1">
    <source>
        <dbReference type="EMBL" id="SEI23582.1"/>
    </source>
</evidence>
<sequence>MHHLHDQMLDGIPLMRRALAALSLYQEARNSSAPFQQVELLRVEAAWLFDAASDYQLSILSDYFALDALPRC</sequence>
<dbReference type="EMBL" id="LT629972">
    <property type="protein sequence ID" value="SEI23582.1"/>
    <property type="molecule type" value="Genomic_DNA"/>
</dbReference>
<accession>A0A1H6P7B6</accession>
<name>A0A1H6P7B6_9PSED</name>
<dbReference type="Proteomes" id="UP000182272">
    <property type="component" value="Chromosome I"/>
</dbReference>
<proteinExistence type="predicted"/>
<evidence type="ECO:0000313" key="2">
    <source>
        <dbReference type="Proteomes" id="UP000182272"/>
    </source>
</evidence>